<sequence length="47" mass="5340">MRKHAAWHVKGLRSGNEVGKKINVCNTAGEFRELLETYVRESALVQL</sequence>
<gene>
    <name evidence="1" type="ORF">ABNN70_03450</name>
</gene>
<accession>A0AAU8IH50</accession>
<protein>
    <submittedName>
        <fullName evidence="1">Uncharacterized protein</fullName>
    </submittedName>
</protein>
<dbReference type="EMBL" id="CP159510">
    <property type="protein sequence ID" value="XCJ17569.1"/>
    <property type="molecule type" value="Genomic_DNA"/>
</dbReference>
<proteinExistence type="predicted"/>
<organism evidence="1">
    <name type="scientific">Sporolactobacillus sp. Y61</name>
    <dbReference type="NCBI Taxonomy" id="3160863"/>
    <lineage>
        <taxon>Bacteria</taxon>
        <taxon>Bacillati</taxon>
        <taxon>Bacillota</taxon>
        <taxon>Bacilli</taxon>
        <taxon>Bacillales</taxon>
        <taxon>Sporolactobacillaceae</taxon>
        <taxon>Sporolactobacillus</taxon>
    </lineage>
</organism>
<dbReference type="AlphaFoldDB" id="A0AAU8IH50"/>
<reference evidence="1" key="1">
    <citation type="submission" date="2024-06" db="EMBL/GenBank/DDBJ databases">
        <authorList>
            <person name="Fan A."/>
            <person name="Zhang F.Y."/>
            <person name="Zhang L."/>
        </authorList>
    </citation>
    <scope>NUCLEOTIDE SEQUENCE</scope>
    <source>
        <strain evidence="1">Y61</strain>
    </source>
</reference>
<name>A0AAU8IH50_9BACL</name>
<dbReference type="GO" id="GO:0016491">
    <property type="term" value="F:oxidoreductase activity"/>
    <property type="evidence" value="ECO:0007669"/>
    <property type="project" value="InterPro"/>
</dbReference>
<evidence type="ECO:0000313" key="1">
    <source>
        <dbReference type="EMBL" id="XCJ17569.1"/>
    </source>
</evidence>
<dbReference type="Gene3D" id="1.10.1200.80">
    <property type="entry name" value="Putative flavin oxidoreducatase, domain 2"/>
    <property type="match status" value="1"/>
</dbReference>
<dbReference type="RefSeq" id="WP_353948761.1">
    <property type="nucleotide sequence ID" value="NZ_CP159510.1"/>
</dbReference>
<dbReference type="InterPro" id="IPR024036">
    <property type="entry name" value="tRNA-dHydroUridine_Synthase_C"/>
</dbReference>